<evidence type="ECO:0000256" key="7">
    <source>
        <dbReference type="ARBA" id="ARBA00022840"/>
    </source>
</evidence>
<evidence type="ECO:0000256" key="13">
    <source>
        <dbReference type="SAM" id="Phobius"/>
    </source>
</evidence>
<evidence type="ECO:0000313" key="16">
    <source>
        <dbReference type="EMBL" id="RCV25398.1"/>
    </source>
</evidence>
<evidence type="ECO:0000256" key="9">
    <source>
        <dbReference type="ARBA" id="ARBA00022989"/>
    </source>
</evidence>
<feature type="transmembrane region" description="Helical" evidence="13">
    <location>
        <begin position="180"/>
        <end position="211"/>
    </location>
</feature>
<keyword evidence="6" id="KW-0547">Nucleotide-binding</keyword>
<dbReference type="PROSITE" id="PS50929">
    <property type="entry name" value="ABC_TM1F"/>
    <property type="match status" value="2"/>
</dbReference>
<dbReference type="PROSITE" id="PS50893">
    <property type="entry name" value="ABC_TRANSPORTER_2"/>
    <property type="match status" value="2"/>
</dbReference>
<dbReference type="SUPFAM" id="SSF52540">
    <property type="entry name" value="P-loop containing nucleoside triphosphate hydrolases"/>
    <property type="match status" value="2"/>
</dbReference>
<dbReference type="OrthoDB" id="6500128at2759"/>
<dbReference type="InterPro" id="IPR044746">
    <property type="entry name" value="ABCC_6TM_D1"/>
</dbReference>
<reference evidence="16" key="1">
    <citation type="journal article" date="2012" name="Nat. Biotechnol.">
        <title>Reference genome sequence of the model plant Setaria.</title>
        <authorList>
            <person name="Bennetzen J.L."/>
            <person name="Schmutz J."/>
            <person name="Wang H."/>
            <person name="Percifield R."/>
            <person name="Hawkins J."/>
            <person name="Pontaroli A.C."/>
            <person name="Estep M."/>
            <person name="Feng L."/>
            <person name="Vaughn J.N."/>
            <person name="Grimwood J."/>
            <person name="Jenkins J."/>
            <person name="Barry K."/>
            <person name="Lindquist E."/>
            <person name="Hellsten U."/>
            <person name="Deshpande S."/>
            <person name="Wang X."/>
            <person name="Wu X."/>
            <person name="Mitros T."/>
            <person name="Triplett J."/>
            <person name="Yang X."/>
            <person name="Ye C.Y."/>
            <person name="Mauro-Herrera M."/>
            <person name="Wang L."/>
            <person name="Li P."/>
            <person name="Sharma M."/>
            <person name="Sharma R."/>
            <person name="Ronald P.C."/>
            <person name="Panaud O."/>
            <person name="Kellogg E.A."/>
            <person name="Brutnell T.P."/>
            <person name="Doust A.N."/>
            <person name="Tuskan G.A."/>
            <person name="Rokhsar D."/>
            <person name="Devos K.M."/>
        </authorList>
    </citation>
    <scope>NUCLEOTIDE SEQUENCE [LARGE SCALE GENOMIC DNA]</scope>
    <source>
        <strain evidence="16">Yugu1</strain>
    </source>
</reference>
<dbReference type="CDD" id="cd18580">
    <property type="entry name" value="ABC_6TM_ABCC_D2"/>
    <property type="match status" value="1"/>
</dbReference>
<feature type="compositionally biased region" description="Polar residues" evidence="12">
    <location>
        <begin position="993"/>
        <end position="1009"/>
    </location>
</feature>
<dbReference type="FunFam" id="1.20.1560.10:FF:000002">
    <property type="entry name" value="ABC transporter C family member 5"/>
    <property type="match status" value="1"/>
</dbReference>
<dbReference type="GO" id="GO:0005524">
    <property type="term" value="F:ATP binding"/>
    <property type="evidence" value="ECO:0007669"/>
    <property type="project" value="UniProtKB-KW"/>
</dbReference>
<feature type="transmembrane region" description="Helical" evidence="13">
    <location>
        <begin position="1310"/>
        <end position="1328"/>
    </location>
</feature>
<evidence type="ECO:0000256" key="6">
    <source>
        <dbReference type="ARBA" id="ARBA00022741"/>
    </source>
</evidence>
<dbReference type="FunFam" id="1.20.1560.10:FF:000003">
    <property type="entry name" value="ABC transporter C family member 10"/>
    <property type="match status" value="1"/>
</dbReference>
<dbReference type="InterPro" id="IPR044726">
    <property type="entry name" value="ABCC_6TM_D2"/>
</dbReference>
<accession>A0A368R5Q9</accession>
<reference evidence="16" key="2">
    <citation type="submission" date="2015-07" db="EMBL/GenBank/DDBJ databases">
        <authorList>
            <person name="Noorani M."/>
        </authorList>
    </citation>
    <scope>NUCLEOTIDE SEQUENCE</scope>
    <source>
        <strain evidence="16">Yugu1</strain>
    </source>
</reference>
<proteinExistence type="inferred from homology"/>
<dbReference type="Gene3D" id="1.20.1560.10">
    <property type="entry name" value="ABC transporter type 1, transmembrane domain"/>
    <property type="match status" value="2"/>
</dbReference>
<dbReference type="Pfam" id="PF00664">
    <property type="entry name" value="ABC_membrane"/>
    <property type="match status" value="2"/>
</dbReference>
<feature type="region of interest" description="Disordered" evidence="12">
    <location>
        <begin position="19"/>
        <end position="59"/>
    </location>
</feature>
<dbReference type="InterPro" id="IPR027417">
    <property type="entry name" value="P-loop_NTPase"/>
</dbReference>
<name>A0A368R5Q9_SETIT</name>
<feature type="region of interest" description="Disordered" evidence="12">
    <location>
        <begin position="981"/>
        <end position="1012"/>
    </location>
</feature>
<comment type="function">
    <text evidence="11">ABC transporter that may affect phytic acid transport and compartmentalization. May function directly or indirectly in removing phytic acid from the cytosol or in vesicle trafficking. Required for phytic acid accumulation in developing seeds. Phytic acid is the primary storage form of phosphorus in cereal grains and other plant seeds.</text>
</comment>
<dbReference type="GO" id="GO:0016887">
    <property type="term" value="F:ATP hydrolysis activity"/>
    <property type="evidence" value="ECO:0007669"/>
    <property type="project" value="InterPro"/>
</dbReference>
<evidence type="ECO:0000259" key="15">
    <source>
        <dbReference type="PROSITE" id="PS50929"/>
    </source>
</evidence>
<keyword evidence="9 13" id="KW-1133">Transmembrane helix</keyword>
<feature type="transmembrane region" description="Helical" evidence="13">
    <location>
        <begin position="1278"/>
        <end position="1298"/>
    </location>
</feature>
<evidence type="ECO:0000256" key="12">
    <source>
        <dbReference type="SAM" id="MobiDB-lite"/>
    </source>
</evidence>
<evidence type="ECO:0000256" key="5">
    <source>
        <dbReference type="ARBA" id="ARBA00022737"/>
    </source>
</evidence>
<feature type="transmembrane region" description="Helical" evidence="13">
    <location>
        <begin position="567"/>
        <end position="583"/>
    </location>
</feature>
<dbReference type="GO" id="GO:0016020">
    <property type="term" value="C:membrane"/>
    <property type="evidence" value="ECO:0007669"/>
    <property type="project" value="UniProtKB-SubCell"/>
</dbReference>
<gene>
    <name evidence="16" type="ORF">SETIT_5G163300v2</name>
</gene>
<dbReference type="PANTHER" id="PTHR24223">
    <property type="entry name" value="ATP-BINDING CASSETTE SUB-FAMILY C"/>
    <property type="match status" value="1"/>
</dbReference>
<keyword evidence="7" id="KW-0067">ATP-binding</keyword>
<feature type="transmembrane region" description="Helical" evidence="13">
    <location>
        <begin position="124"/>
        <end position="146"/>
    </location>
</feature>
<dbReference type="InterPro" id="IPR003593">
    <property type="entry name" value="AAA+_ATPase"/>
</dbReference>
<keyword evidence="4 13" id="KW-0812">Transmembrane</keyword>
<feature type="transmembrane region" description="Helical" evidence="13">
    <location>
        <begin position="253"/>
        <end position="279"/>
    </location>
</feature>
<feature type="transmembrane region" description="Helical" evidence="13">
    <location>
        <begin position="1158"/>
        <end position="1179"/>
    </location>
</feature>
<evidence type="ECO:0000256" key="2">
    <source>
        <dbReference type="ARBA" id="ARBA00009726"/>
    </source>
</evidence>
<feature type="transmembrane region" description="Helical" evidence="13">
    <location>
        <begin position="1185"/>
        <end position="1202"/>
    </location>
</feature>
<feature type="domain" description="ABC transporter" evidence="14">
    <location>
        <begin position="745"/>
        <end position="970"/>
    </location>
</feature>
<evidence type="ECO:0008006" key="17">
    <source>
        <dbReference type="Google" id="ProtNLM"/>
    </source>
</evidence>
<dbReference type="InterPro" id="IPR017871">
    <property type="entry name" value="ABC_transporter-like_CS"/>
</dbReference>
<comment type="similarity">
    <text evidence="2">Belongs to the ABC transporter superfamily. ABCC family. Conjugate transporter (TC 3.A.1.208) subfamily.</text>
</comment>
<evidence type="ECO:0000256" key="8">
    <source>
        <dbReference type="ARBA" id="ARBA00022967"/>
    </source>
</evidence>
<evidence type="ECO:0000256" key="11">
    <source>
        <dbReference type="ARBA" id="ARBA00057614"/>
    </source>
</evidence>
<feature type="domain" description="ABC transmembrane type-1" evidence="15">
    <location>
        <begin position="1051"/>
        <end position="1330"/>
    </location>
</feature>
<keyword evidence="10 13" id="KW-0472">Membrane</keyword>
<feature type="transmembrane region" description="Helical" evidence="13">
    <location>
        <begin position="1087"/>
        <end position="1115"/>
    </location>
</feature>
<feature type="domain" description="ABC transmembrane type-1" evidence="15">
    <location>
        <begin position="429"/>
        <end position="706"/>
    </location>
</feature>
<dbReference type="FunFam" id="3.40.50.300:FF:001048">
    <property type="entry name" value="ABC transporter C family member 4"/>
    <property type="match status" value="1"/>
</dbReference>
<evidence type="ECO:0000256" key="1">
    <source>
        <dbReference type="ARBA" id="ARBA00004141"/>
    </source>
</evidence>
<dbReference type="CDD" id="cd03244">
    <property type="entry name" value="ABCC_MRP_domain2"/>
    <property type="match status" value="1"/>
</dbReference>
<dbReference type="InterPro" id="IPR036640">
    <property type="entry name" value="ABC1_TM_sf"/>
</dbReference>
<feature type="transmembrane region" description="Helical" evidence="13">
    <location>
        <begin position="223"/>
        <end position="241"/>
    </location>
</feature>
<dbReference type="SMART" id="SM00382">
    <property type="entry name" value="AAA"/>
    <property type="match status" value="2"/>
</dbReference>
<evidence type="ECO:0000259" key="14">
    <source>
        <dbReference type="PROSITE" id="PS50893"/>
    </source>
</evidence>
<sequence length="1609" mass="175617">MRQPLLAINPCSPSFLLSHRDQTPRNLPTPLLPAPPLVSSGRESRGLPETNPGAQPGRTIRLQPLHASPLVLIIGTGPPSMALWSSSPPWWLTTEACDLPNSGSGAGLGEWAAFVFLSRCSQRVLLSTTSGVFLVALLCLGVAKLVSTRRQRGRHVGALNGGGGADKEPLLDRGDGRAAVAVRVGAGFVVPLAVSAVLAAFYAVLLVLSLVTRSGGEGEALEAAFLVLQCAAHAAAAAVVAHEKRFRAAAHPLTLRLYWLAAPALTALLAGTSVARLVLSGAGAATLPDDALAVAALVLSLPLPLLAVSGATGITVVADASSPTADGAHHDETNKNVTPYATASWASRATWAWMNPLIRRGHRAALELSDVPSLSPAHRPERMHELFTRHWPSSSSSSSTGAAAAAASNPVRHTLFRTFWPLFLLNASLALLRLTVMYVGPTLIQSFVDYTKVGAERPLGEGARLVATLLAAKCAEALCSHQYNFHCQKLGMQIRGALIVALYRKGLRLSCSARQRHGLGMIVNYMAVDAQQLSDMMLQIHYLWLMPLQVGVALGLLYTYLGPPVTSALVGVAGVMVFVLLGTRRNNHYQFSLMKERDQRMKATNEMLNYMRVIKFQAWEEHFNARIGRFRRLEFGWLSRFMYSISGNIIALWSAPVVVSALVFATCVLWGGTRLDAGLVFTATSFFKILQEPMRNFPQAMIQASQAMISLQRLDSYMTSAELDDGAVEREPAAAASGGDGGAAVQVKDGVFAWDDEVEDGQEVLRGIDLDIRTGALAAVVGMVGSGKSSLLGCILGEMRKVSGKVKVCGSTAYVAQTAWIQNGTIEENILFGKPMHRERYKEVIRVCCLEKDLEMMEFGDQTEIGERGINLSGGQKQRIQLARAVYQDCDIYLLDDVFSAVDAHTGTEIFKECVRGALKNKTVVLVTHQVDFLHNADIIYVMKDGMIVQSGKYDELLQLGSDFAALVAAHDSSMELVESAAPASEGELPLSRQPSSKRNADSPSSSSIVAPKAEKASARLIKDEERASGHVSLAVYKQYMTEAWGWWGPLVVVAVSIAWQCSLVASDYWLADETSAENAASFRPSLFISVYSIIAAVSVVLVAARSFLVAFIGLQTADKFFKQILNSILHAPMSFFDTTPSGRILSRASSDQTNVDLFLPFFVWMSVSMYITVISVLIVTCQVAWPSVVAIIPLVILNLWYRGYYLATSRELTRLESITKAPVIHHFSETVQGVMTIRCFRKEDSFLQENLNRVNASLKMDFHNNGANEWLGFRLELIGSFVLCFTALLMVTLPSSFVQPEYVGLSLSYGLSLNQVLFWAIWISCFIENKMVSVERIKQFTNIPSEAAWRIKECLPDANWPTKGDIDVIDLKFRYRHNTPLVLKGITISIHGGEKIGVVGRTGSGKSTLIQALFRIVEPSEGKIIIDGVDICTLGLHDLRSRFGIIPQEPVLFEGTIRSNIDPLEQYSDDEIWQALERCQLREAVTSKSEKLDASVVDNGENWSVGQRQLLCLGRVMLKRSRILFMDEATASVDSQTDAVIQKIIREDFSACTIISIAHRIPTVMDCDRVLVIDAGLAKEFDRPANLIERPSLFGALVQEYANRSSDV</sequence>
<dbReference type="PANTHER" id="PTHR24223:SF362">
    <property type="entry name" value="ABC TRANSPORTER C FAMILY MEMBER 4"/>
    <property type="match status" value="1"/>
</dbReference>
<keyword evidence="5" id="KW-0677">Repeat</keyword>
<dbReference type="SUPFAM" id="SSF90123">
    <property type="entry name" value="ABC transporter transmembrane region"/>
    <property type="match status" value="2"/>
</dbReference>
<evidence type="ECO:0000256" key="10">
    <source>
        <dbReference type="ARBA" id="ARBA00023136"/>
    </source>
</evidence>
<organism evidence="16">
    <name type="scientific">Setaria italica</name>
    <name type="common">Foxtail millet</name>
    <name type="synonym">Panicum italicum</name>
    <dbReference type="NCBI Taxonomy" id="4555"/>
    <lineage>
        <taxon>Eukaryota</taxon>
        <taxon>Viridiplantae</taxon>
        <taxon>Streptophyta</taxon>
        <taxon>Embryophyta</taxon>
        <taxon>Tracheophyta</taxon>
        <taxon>Spermatophyta</taxon>
        <taxon>Magnoliopsida</taxon>
        <taxon>Liliopsida</taxon>
        <taxon>Poales</taxon>
        <taxon>Poaceae</taxon>
        <taxon>PACMAD clade</taxon>
        <taxon>Panicoideae</taxon>
        <taxon>Panicodae</taxon>
        <taxon>Paniceae</taxon>
        <taxon>Cenchrinae</taxon>
        <taxon>Setaria</taxon>
    </lineage>
</organism>
<dbReference type="FunFam" id="3.40.50.300:FF:000169">
    <property type="entry name" value="ABC transporter C family member 3"/>
    <property type="match status" value="1"/>
</dbReference>
<dbReference type="InterPro" id="IPR050173">
    <property type="entry name" value="ABC_transporter_C-like"/>
</dbReference>
<dbReference type="Gene3D" id="3.40.50.300">
    <property type="entry name" value="P-loop containing nucleotide triphosphate hydrolases"/>
    <property type="match status" value="2"/>
</dbReference>
<dbReference type="Pfam" id="PF00005">
    <property type="entry name" value="ABC_tran"/>
    <property type="match status" value="2"/>
</dbReference>
<dbReference type="CDD" id="cd18579">
    <property type="entry name" value="ABC_6TM_ABCC_D1"/>
    <property type="match status" value="1"/>
</dbReference>
<evidence type="ECO:0000256" key="3">
    <source>
        <dbReference type="ARBA" id="ARBA00022448"/>
    </source>
</evidence>
<feature type="transmembrane region" description="Helical" evidence="13">
    <location>
        <begin position="776"/>
        <end position="797"/>
    </location>
</feature>
<feature type="transmembrane region" description="Helical" evidence="13">
    <location>
        <begin position="1047"/>
        <end position="1067"/>
    </location>
</feature>
<protein>
    <recommendedName>
        <fullName evidence="17">ABC transporter C family member 14</fullName>
    </recommendedName>
</protein>
<dbReference type="PROSITE" id="PS00211">
    <property type="entry name" value="ABC_TRANSPORTER_1"/>
    <property type="match status" value="1"/>
</dbReference>
<feature type="domain" description="ABC transporter" evidence="14">
    <location>
        <begin position="1367"/>
        <end position="1601"/>
    </location>
</feature>
<keyword evidence="3" id="KW-0813">Transport</keyword>
<feature type="transmembrane region" description="Helical" evidence="13">
    <location>
        <begin position="291"/>
        <end position="318"/>
    </location>
</feature>
<dbReference type="InterPro" id="IPR003439">
    <property type="entry name" value="ABC_transporter-like_ATP-bd"/>
</dbReference>
<evidence type="ECO:0000256" key="4">
    <source>
        <dbReference type="ARBA" id="ARBA00022692"/>
    </source>
</evidence>
<dbReference type="EMBL" id="CM003532">
    <property type="protein sequence ID" value="RCV25398.1"/>
    <property type="molecule type" value="Genomic_DNA"/>
</dbReference>
<dbReference type="GO" id="GO:0140359">
    <property type="term" value="F:ABC-type transporter activity"/>
    <property type="evidence" value="ECO:0007669"/>
    <property type="project" value="InterPro"/>
</dbReference>
<keyword evidence="8" id="KW-1278">Translocase</keyword>
<dbReference type="InterPro" id="IPR011527">
    <property type="entry name" value="ABC1_TM_dom"/>
</dbReference>
<comment type="subcellular location">
    <subcellularLocation>
        <location evidence="1">Membrane</location>
        <topology evidence="1">Multi-pass membrane protein</topology>
    </subcellularLocation>
</comment>
<dbReference type="CDD" id="cd03250">
    <property type="entry name" value="ABCC_MRP_domain1"/>
    <property type="match status" value="1"/>
</dbReference>
<feature type="transmembrane region" description="Helical" evidence="13">
    <location>
        <begin position="649"/>
        <end position="671"/>
    </location>
</feature>